<evidence type="ECO:0000256" key="1">
    <source>
        <dbReference type="ARBA" id="ARBA00007749"/>
    </source>
</evidence>
<evidence type="ECO:0000313" key="7">
    <source>
        <dbReference type="Proteomes" id="UP000053789"/>
    </source>
</evidence>
<dbReference type="SMART" id="SM00849">
    <property type="entry name" value="Lactamase_B"/>
    <property type="match status" value="1"/>
</dbReference>
<dbReference type="RefSeq" id="XP_016615079.1">
    <property type="nucleotide sequence ID" value="XM_016768692.1"/>
</dbReference>
<evidence type="ECO:0000313" key="6">
    <source>
        <dbReference type="EMBL" id="KIW88410.1"/>
    </source>
</evidence>
<dbReference type="PANTHER" id="PTHR42978:SF5">
    <property type="entry name" value="METALLO-BETA-LACTAMASE DOMAIN-CONTAINING PROTEIN"/>
    <property type="match status" value="1"/>
</dbReference>
<keyword evidence="7" id="KW-1185">Reference proteome</keyword>
<dbReference type="Gene3D" id="3.60.15.10">
    <property type="entry name" value="Ribonuclease Z/Hydroxyacylglutathione hydrolase-like"/>
    <property type="match status" value="1"/>
</dbReference>
<proteinExistence type="inferred from homology"/>
<organism evidence="6 7">
    <name type="scientific">Cladophialophora bantiana (strain ATCC 10958 / CBS 173.52 / CDC B-1940 / NIH 8579)</name>
    <name type="common">Xylohypha bantiana</name>
    <dbReference type="NCBI Taxonomy" id="1442370"/>
    <lineage>
        <taxon>Eukaryota</taxon>
        <taxon>Fungi</taxon>
        <taxon>Dikarya</taxon>
        <taxon>Ascomycota</taxon>
        <taxon>Pezizomycotina</taxon>
        <taxon>Eurotiomycetes</taxon>
        <taxon>Chaetothyriomycetidae</taxon>
        <taxon>Chaetothyriales</taxon>
        <taxon>Herpotrichiellaceae</taxon>
        <taxon>Cladophialophora</taxon>
    </lineage>
</organism>
<dbReference type="Pfam" id="PF00753">
    <property type="entry name" value="Lactamase_B"/>
    <property type="match status" value="1"/>
</dbReference>
<dbReference type="AlphaFoldDB" id="A0A0D2HBW3"/>
<dbReference type="GeneID" id="27703907"/>
<accession>A0A0D2HBW3</accession>
<protein>
    <recommendedName>
        <fullName evidence="5">Metallo-beta-lactamase domain-containing protein</fullName>
    </recommendedName>
</protein>
<dbReference type="VEuPathDB" id="FungiDB:Z519_10979"/>
<reference evidence="6" key="1">
    <citation type="submission" date="2015-01" db="EMBL/GenBank/DDBJ databases">
        <title>The Genome Sequence of Cladophialophora bantiana CBS 173.52.</title>
        <authorList>
            <consortium name="The Broad Institute Genomics Platform"/>
            <person name="Cuomo C."/>
            <person name="de Hoog S."/>
            <person name="Gorbushina A."/>
            <person name="Stielow B."/>
            <person name="Teixiera M."/>
            <person name="Abouelleil A."/>
            <person name="Chapman S.B."/>
            <person name="Priest M."/>
            <person name="Young S.K."/>
            <person name="Wortman J."/>
            <person name="Nusbaum C."/>
            <person name="Birren B."/>
        </authorList>
    </citation>
    <scope>NUCLEOTIDE SEQUENCE [LARGE SCALE GENOMIC DNA]</scope>
    <source>
        <strain evidence="6">CBS 173.52</strain>
    </source>
</reference>
<dbReference type="Proteomes" id="UP000053789">
    <property type="component" value="Unassembled WGS sequence"/>
</dbReference>
<dbReference type="SUPFAM" id="SSF56281">
    <property type="entry name" value="Metallo-hydrolase/oxidoreductase"/>
    <property type="match status" value="1"/>
</dbReference>
<sequence length="392" mass="43278">MPSNQDASMYMVPPKTPPALNIPPSNSTVSVKIIDSTSWIDVPLGSLMGPGIPGHDKLSCPSYCFLIEHGPLGRKILFDLGTRKDWENLAPNIVNIIKDHKWGLTVEKNVSEILTGEGVDLKSIEAIIWSHWHYDHTGDPSTFPSSTKLIVGPGFKDALTPGYPVNQTSQVLETDWQGRELVEVDFSASGDLTVGGFKALDYFGDGSFYIVDAPGHAIGHVCGLARVTPDSFIFMGGDACHHGGEYRPTKYLPLPKKIDLDMSSSTIKSRGFCPGSLSGAAFCDVFNHHQPDQEVYILAKNFSHDTDRANLTIQYLEEFDAADNVFVIIAHDTFLLQKEAEIDFFPHGTLNDWKAKRLNEKARWLFLKDFAEAAEKGLKQETEMGEGIILKP</sequence>
<dbReference type="InterPro" id="IPR051013">
    <property type="entry name" value="MBL_superfamily_lactonases"/>
</dbReference>
<dbReference type="HOGENOM" id="CLU_030571_1_0_1"/>
<comment type="similarity">
    <text evidence="1">Belongs to the metallo-beta-lactamase superfamily.</text>
</comment>
<name>A0A0D2HBW3_CLAB1</name>
<dbReference type="GO" id="GO:0046872">
    <property type="term" value="F:metal ion binding"/>
    <property type="evidence" value="ECO:0007669"/>
    <property type="project" value="UniProtKB-KW"/>
</dbReference>
<dbReference type="InterPro" id="IPR036866">
    <property type="entry name" value="RibonucZ/Hydroxyglut_hydro"/>
</dbReference>
<dbReference type="GO" id="GO:0016787">
    <property type="term" value="F:hydrolase activity"/>
    <property type="evidence" value="ECO:0007669"/>
    <property type="project" value="UniProtKB-KW"/>
</dbReference>
<gene>
    <name evidence="6" type="ORF">Z519_10979</name>
</gene>
<dbReference type="CDD" id="cd07730">
    <property type="entry name" value="metallo-hydrolase-like_MBL-fold"/>
    <property type="match status" value="1"/>
</dbReference>
<keyword evidence="3" id="KW-0378">Hydrolase</keyword>
<dbReference type="OrthoDB" id="10250730at2759"/>
<keyword evidence="2" id="KW-0479">Metal-binding</keyword>
<dbReference type="EMBL" id="KN846999">
    <property type="protein sequence ID" value="KIW88410.1"/>
    <property type="molecule type" value="Genomic_DNA"/>
</dbReference>
<keyword evidence="4" id="KW-0862">Zinc</keyword>
<dbReference type="PANTHER" id="PTHR42978">
    <property type="entry name" value="QUORUM-QUENCHING LACTONASE YTNP-RELATED-RELATED"/>
    <property type="match status" value="1"/>
</dbReference>
<evidence type="ECO:0000256" key="2">
    <source>
        <dbReference type="ARBA" id="ARBA00022723"/>
    </source>
</evidence>
<feature type="domain" description="Metallo-beta-lactamase" evidence="5">
    <location>
        <begin position="61"/>
        <end position="276"/>
    </location>
</feature>
<evidence type="ECO:0000259" key="5">
    <source>
        <dbReference type="SMART" id="SM00849"/>
    </source>
</evidence>
<evidence type="ECO:0000256" key="3">
    <source>
        <dbReference type="ARBA" id="ARBA00022801"/>
    </source>
</evidence>
<evidence type="ECO:0000256" key="4">
    <source>
        <dbReference type="ARBA" id="ARBA00022833"/>
    </source>
</evidence>
<dbReference type="InterPro" id="IPR001279">
    <property type="entry name" value="Metallo-B-lactamas"/>
</dbReference>